<dbReference type="PRINTS" id="PR00455">
    <property type="entry name" value="HTHTETR"/>
</dbReference>
<dbReference type="PROSITE" id="PS01081">
    <property type="entry name" value="HTH_TETR_1"/>
    <property type="match status" value="1"/>
</dbReference>
<keyword evidence="1" id="KW-0805">Transcription regulation</keyword>
<dbReference type="InterPro" id="IPR050624">
    <property type="entry name" value="HTH-type_Tx_Regulator"/>
</dbReference>
<name>A0A3P7P8R9_9FIRM</name>
<dbReference type="GO" id="GO:0003677">
    <property type="term" value="F:DNA binding"/>
    <property type="evidence" value="ECO:0007669"/>
    <property type="project" value="UniProtKB-UniRule"/>
</dbReference>
<evidence type="ECO:0000256" key="1">
    <source>
        <dbReference type="ARBA" id="ARBA00023015"/>
    </source>
</evidence>
<dbReference type="Proteomes" id="UP000279029">
    <property type="component" value="Chromosome"/>
</dbReference>
<evidence type="ECO:0000259" key="5">
    <source>
        <dbReference type="PROSITE" id="PS50977"/>
    </source>
</evidence>
<dbReference type="KEGG" id="cbar:PATL70BA_0726"/>
<keyword evidence="3" id="KW-0804">Transcription</keyword>
<dbReference type="AlphaFoldDB" id="A0A3P7P8R9"/>
<accession>A0A3P7P8R9</accession>
<dbReference type="GO" id="GO:0045892">
    <property type="term" value="P:negative regulation of DNA-templated transcription"/>
    <property type="evidence" value="ECO:0007669"/>
    <property type="project" value="UniProtKB-ARBA"/>
</dbReference>
<feature type="domain" description="HTH tetR-type" evidence="5">
    <location>
        <begin position="13"/>
        <end position="73"/>
    </location>
</feature>
<keyword evidence="7" id="KW-1185">Reference proteome</keyword>
<dbReference type="PANTHER" id="PTHR43479:SF11">
    <property type="entry name" value="ACREF_ENVCD OPERON REPRESSOR-RELATED"/>
    <property type="match status" value="1"/>
</dbReference>
<dbReference type="RefSeq" id="WP_125136075.1">
    <property type="nucleotide sequence ID" value="NZ_LR130778.1"/>
</dbReference>
<dbReference type="Pfam" id="PF00440">
    <property type="entry name" value="TetR_N"/>
    <property type="match status" value="1"/>
</dbReference>
<dbReference type="Gene3D" id="1.10.357.10">
    <property type="entry name" value="Tetracycline Repressor, domain 2"/>
    <property type="match status" value="1"/>
</dbReference>
<evidence type="ECO:0000313" key="7">
    <source>
        <dbReference type="Proteomes" id="UP000279029"/>
    </source>
</evidence>
<dbReference type="PANTHER" id="PTHR43479">
    <property type="entry name" value="ACREF/ENVCD OPERON REPRESSOR-RELATED"/>
    <property type="match status" value="1"/>
</dbReference>
<evidence type="ECO:0000256" key="3">
    <source>
        <dbReference type="ARBA" id="ARBA00023163"/>
    </source>
</evidence>
<dbReference type="EMBL" id="LR130778">
    <property type="protein sequence ID" value="VDN46593.1"/>
    <property type="molecule type" value="Genomic_DNA"/>
</dbReference>
<reference evidence="6 7" key="1">
    <citation type="submission" date="2018-09" db="EMBL/GenBank/DDBJ databases">
        <authorList>
            <person name="Postec A."/>
        </authorList>
    </citation>
    <scope>NUCLEOTIDE SEQUENCE [LARGE SCALE GENOMIC DNA]</scope>
    <source>
        <strain evidence="6">70B-A</strain>
    </source>
</reference>
<keyword evidence="2 4" id="KW-0238">DNA-binding</keyword>
<dbReference type="PROSITE" id="PS50977">
    <property type="entry name" value="HTH_TETR_2"/>
    <property type="match status" value="1"/>
</dbReference>
<proteinExistence type="predicted"/>
<dbReference type="InterPro" id="IPR001647">
    <property type="entry name" value="HTH_TetR"/>
</dbReference>
<dbReference type="FunFam" id="1.10.10.60:FF:000141">
    <property type="entry name" value="TetR family transcriptional regulator"/>
    <property type="match status" value="1"/>
</dbReference>
<gene>
    <name evidence="6" type="ORF">PATL70BA_0726</name>
</gene>
<dbReference type="InterPro" id="IPR009057">
    <property type="entry name" value="Homeodomain-like_sf"/>
</dbReference>
<evidence type="ECO:0000256" key="4">
    <source>
        <dbReference type="PROSITE-ProRule" id="PRU00335"/>
    </source>
</evidence>
<dbReference type="SUPFAM" id="SSF46689">
    <property type="entry name" value="Homeodomain-like"/>
    <property type="match status" value="1"/>
</dbReference>
<feature type="DNA-binding region" description="H-T-H motif" evidence="4">
    <location>
        <begin position="36"/>
        <end position="55"/>
    </location>
</feature>
<organism evidence="6 7">
    <name type="scientific">Petrocella atlantisensis</name>
    <dbReference type="NCBI Taxonomy" id="2173034"/>
    <lineage>
        <taxon>Bacteria</taxon>
        <taxon>Bacillati</taxon>
        <taxon>Bacillota</taxon>
        <taxon>Clostridia</taxon>
        <taxon>Lachnospirales</taxon>
        <taxon>Vallitaleaceae</taxon>
        <taxon>Petrocella</taxon>
    </lineage>
</organism>
<dbReference type="InterPro" id="IPR023772">
    <property type="entry name" value="DNA-bd_HTH_TetR-type_CS"/>
</dbReference>
<sequence length="208" mass="24150">MAIIINLREKKKERIKTQILEVAKKIFEEKGYEDTSISEIARRCDIGVGTVYNYFASKPELFVSVMADVESRSEDFKFYEEVQEADDLTDLVMRYVLKYLDPYIKMDQKTLFSLMKAMMSVKLPSGMVQGLLKLDQLVMSKLVKAFELRKQQGKLPSGFDSLLHSENIYSIAGCEVLYSMFDITRDMDTVYERIEHKVHLYFSTKLEG</sequence>
<protein>
    <recommendedName>
        <fullName evidence="5">HTH tetR-type domain-containing protein</fullName>
    </recommendedName>
</protein>
<dbReference type="OrthoDB" id="9812993at2"/>
<evidence type="ECO:0000256" key="2">
    <source>
        <dbReference type="ARBA" id="ARBA00023125"/>
    </source>
</evidence>
<evidence type="ECO:0000313" key="6">
    <source>
        <dbReference type="EMBL" id="VDN46593.1"/>
    </source>
</evidence>